<feature type="transmembrane region" description="Helical" evidence="17">
    <location>
        <begin position="68"/>
        <end position="88"/>
    </location>
</feature>
<sequence>MVNYKLQDYLIPVSNKVVRWFKLKSTLVKIYQERNNELLGIFLIVLAILLGISFYFKATGLVGRILTQGFKVILGNGAYIVPFVFLMWGINLVRDKEFKITGRSIGLCLLFLVILTLFHFESGTKLEFKFALQGRGGGLVGAVILYILRRSLEDLGAYIVLGAVSLIGMLLATDLFLSTLVKQITEYFMELSVKFKNKLNQFKKKLIPEKKATKNSETVQEKESSQVKVNKNSKDNKEKQLPKQEKADRSNTEKQNKLQVGTEQEIKQPELFAEELEVKDNEYILPPLSLLQKVQVGSSAGVNQADGDLLEKTLDNFGVDAKVGDVSYGPTVTRYEVHPAPGVKVSRISSLSNDIALALAASDVRIEAPIPGKAAVGIEVPNQEQIMVSLREILESDAFQNFDSKLGIALGKDITGKSVVADLSGMPHLLVAGATGSGKSVCINSIISSLLYRGSPDELKLMLIDPKKVELNIYDKIPHLIAPVVTDPKKAASALKWVVQEMENRYELFADSGAKDIASYNRQLSEDEADQKLPYVVVIIDELSDLMMVAADAVEDAICRLAQMARAAGIHLIIATQRPSVDVITGVIKANIPSRISFAVSSQADSRTILDTGGAEKLLGKGDMLFSPVGSQQGTRIQGAFISEKEVKNLVKYIKRQDNPEYAEKLAEIKDKDITIETDDKDELYEKAVRIAVTERASISLLQRKLRIGYTRAARLIDTMEEEGIVGEHRGSKAREVLIDEEELEELLNEGGK</sequence>
<dbReference type="InterPro" id="IPR018541">
    <property type="entry name" value="Ftsk_gamma"/>
</dbReference>
<dbReference type="GO" id="GO:0005886">
    <property type="term" value="C:plasma membrane"/>
    <property type="evidence" value="ECO:0007669"/>
    <property type="project" value="UniProtKB-SubCell"/>
</dbReference>
<keyword evidence="12" id="KW-0131">Cell cycle</keyword>
<evidence type="ECO:0000256" key="2">
    <source>
        <dbReference type="ARBA" id="ARBA00006474"/>
    </source>
</evidence>
<dbReference type="GO" id="GO:0007059">
    <property type="term" value="P:chromosome segregation"/>
    <property type="evidence" value="ECO:0007669"/>
    <property type="project" value="UniProtKB-KW"/>
</dbReference>
<evidence type="ECO:0000256" key="8">
    <source>
        <dbReference type="ARBA" id="ARBA00022840"/>
    </source>
</evidence>
<evidence type="ECO:0000256" key="13">
    <source>
        <dbReference type="ARBA" id="ARBA00024986"/>
    </source>
</evidence>
<evidence type="ECO:0000256" key="17">
    <source>
        <dbReference type="SAM" id="Phobius"/>
    </source>
</evidence>
<dbReference type="InterPro" id="IPR036388">
    <property type="entry name" value="WH-like_DNA-bd_sf"/>
</dbReference>
<feature type="region of interest" description="Disordered" evidence="16">
    <location>
        <begin position="213"/>
        <end position="263"/>
    </location>
</feature>
<dbReference type="eggNOG" id="COG1674">
    <property type="taxonomic scope" value="Bacteria"/>
</dbReference>
<dbReference type="SMART" id="SM00382">
    <property type="entry name" value="AAA"/>
    <property type="match status" value="1"/>
</dbReference>
<evidence type="ECO:0000256" key="1">
    <source>
        <dbReference type="ARBA" id="ARBA00004651"/>
    </source>
</evidence>
<comment type="function">
    <text evidence="13">Essential cell division protein that coordinates cell division and chromosome segregation. The N-terminus is involved in assembly of the cell-division machinery. The C-terminus functions as a DNA motor that moves dsDNA in an ATP-dependent manner towards the dif recombination site, which is located within the replication terminus region. Required for activation of the Xer recombinase, allowing activation of chromosome unlinking by recombination.</text>
</comment>
<feature type="compositionally biased region" description="Basic and acidic residues" evidence="16">
    <location>
        <begin position="232"/>
        <end position="256"/>
    </location>
</feature>
<dbReference type="Gene3D" id="1.10.10.10">
    <property type="entry name" value="Winged helix-like DNA-binding domain superfamily/Winged helix DNA-binding domain"/>
    <property type="match status" value="1"/>
</dbReference>
<feature type="transmembrane region" description="Helical" evidence="17">
    <location>
        <begin position="100"/>
        <end position="118"/>
    </location>
</feature>
<keyword evidence="11 17" id="KW-0472">Membrane</keyword>
<dbReference type="EMBL" id="CP002105">
    <property type="protein sequence ID" value="ADL13071.1"/>
    <property type="molecule type" value="Genomic_DNA"/>
</dbReference>
<evidence type="ECO:0000256" key="10">
    <source>
        <dbReference type="ARBA" id="ARBA00023125"/>
    </source>
</evidence>
<dbReference type="Pfam" id="PF09397">
    <property type="entry name" value="FtsK_gamma"/>
    <property type="match status" value="1"/>
</dbReference>
<evidence type="ECO:0000256" key="6">
    <source>
        <dbReference type="ARBA" id="ARBA00022741"/>
    </source>
</evidence>
<keyword evidence="8 15" id="KW-0067">ATP-binding</keyword>
<dbReference type="Pfam" id="PF13491">
    <property type="entry name" value="FtsK_4TM"/>
    <property type="match status" value="1"/>
</dbReference>
<dbReference type="GO" id="GO:0005524">
    <property type="term" value="F:ATP binding"/>
    <property type="evidence" value="ECO:0007669"/>
    <property type="project" value="UniProtKB-UniRule"/>
</dbReference>
<dbReference type="Gene3D" id="3.30.980.40">
    <property type="match status" value="1"/>
</dbReference>
<evidence type="ECO:0000259" key="18">
    <source>
        <dbReference type="PROSITE" id="PS50901"/>
    </source>
</evidence>
<gene>
    <name evidence="19" type="ordered locus">Acear_1565</name>
</gene>
<evidence type="ECO:0000256" key="3">
    <source>
        <dbReference type="ARBA" id="ARBA00022475"/>
    </source>
</evidence>
<evidence type="ECO:0000256" key="14">
    <source>
        <dbReference type="ARBA" id="ARBA00025923"/>
    </source>
</evidence>
<dbReference type="Pfam" id="PF01580">
    <property type="entry name" value="FtsK_SpoIIIE"/>
    <property type="match status" value="1"/>
</dbReference>
<accession>D9QRD0</accession>
<keyword evidence="7" id="KW-0159">Chromosome partition</keyword>
<dbReference type="InterPro" id="IPR002543">
    <property type="entry name" value="FtsK_dom"/>
</dbReference>
<keyword evidence="10" id="KW-0238">DNA-binding</keyword>
<dbReference type="Gene3D" id="3.40.50.300">
    <property type="entry name" value="P-loop containing nucleotide triphosphate hydrolases"/>
    <property type="match status" value="1"/>
</dbReference>
<dbReference type="InterPro" id="IPR041027">
    <property type="entry name" value="FtsK_alpha"/>
</dbReference>
<keyword evidence="6 15" id="KW-0547">Nucleotide-binding</keyword>
<evidence type="ECO:0000256" key="7">
    <source>
        <dbReference type="ARBA" id="ARBA00022829"/>
    </source>
</evidence>
<keyword evidence="9 17" id="KW-1133">Transmembrane helix</keyword>
<evidence type="ECO:0000256" key="9">
    <source>
        <dbReference type="ARBA" id="ARBA00022989"/>
    </source>
</evidence>
<organism evidence="19 20">
    <name type="scientific">Acetohalobium arabaticum (strain ATCC 49924 / DSM 5501 / Z-7288)</name>
    <dbReference type="NCBI Taxonomy" id="574087"/>
    <lineage>
        <taxon>Bacteria</taxon>
        <taxon>Bacillati</taxon>
        <taxon>Bacillota</taxon>
        <taxon>Clostridia</taxon>
        <taxon>Halanaerobiales</taxon>
        <taxon>Halobacteroidaceae</taxon>
        <taxon>Acetohalobium</taxon>
    </lineage>
</organism>
<dbReference type="HOGENOM" id="CLU_001981_9_6_9"/>
<dbReference type="SUPFAM" id="SSF52540">
    <property type="entry name" value="P-loop containing nucleoside triphosphate hydrolases"/>
    <property type="match status" value="1"/>
</dbReference>
<feature type="transmembrane region" description="Helical" evidence="17">
    <location>
        <begin position="130"/>
        <end position="148"/>
    </location>
</feature>
<proteinExistence type="inferred from homology"/>
<evidence type="ECO:0000256" key="12">
    <source>
        <dbReference type="ARBA" id="ARBA00023306"/>
    </source>
</evidence>
<dbReference type="InterPro" id="IPR050206">
    <property type="entry name" value="FtsK/SpoIIIE/SftA"/>
</dbReference>
<evidence type="ECO:0000313" key="19">
    <source>
        <dbReference type="EMBL" id="ADL13071.1"/>
    </source>
</evidence>
<feature type="transmembrane region" description="Helical" evidence="17">
    <location>
        <begin position="155"/>
        <end position="177"/>
    </location>
</feature>
<comment type="subunit">
    <text evidence="14">Homohexamer. Forms a ring that surrounds DNA.</text>
</comment>
<dbReference type="STRING" id="574087.Acear_1565"/>
<dbReference type="InterPro" id="IPR027417">
    <property type="entry name" value="P-loop_NTPase"/>
</dbReference>
<keyword evidence="4" id="KW-0132">Cell division</keyword>
<evidence type="ECO:0000256" key="11">
    <source>
        <dbReference type="ARBA" id="ARBA00023136"/>
    </source>
</evidence>
<dbReference type="SMART" id="SM00843">
    <property type="entry name" value="Ftsk_gamma"/>
    <property type="match status" value="1"/>
</dbReference>
<dbReference type="AlphaFoldDB" id="D9QRD0"/>
<dbReference type="KEGG" id="aar:Acear_1565"/>
<evidence type="ECO:0000256" key="5">
    <source>
        <dbReference type="ARBA" id="ARBA00022692"/>
    </source>
</evidence>
<name>D9QRD0_ACEAZ</name>
<dbReference type="Proteomes" id="UP000001661">
    <property type="component" value="Chromosome"/>
</dbReference>
<dbReference type="SUPFAM" id="SSF46785">
    <property type="entry name" value="Winged helix' DNA-binding domain"/>
    <property type="match status" value="1"/>
</dbReference>
<evidence type="ECO:0000256" key="16">
    <source>
        <dbReference type="SAM" id="MobiDB-lite"/>
    </source>
</evidence>
<dbReference type="InterPro" id="IPR025199">
    <property type="entry name" value="FtsK_4TM"/>
</dbReference>
<dbReference type="Pfam" id="PF17854">
    <property type="entry name" value="FtsK_alpha"/>
    <property type="match status" value="1"/>
</dbReference>
<dbReference type="InterPro" id="IPR036390">
    <property type="entry name" value="WH_DNA-bd_sf"/>
</dbReference>
<dbReference type="GO" id="GO:0003677">
    <property type="term" value="F:DNA binding"/>
    <property type="evidence" value="ECO:0007669"/>
    <property type="project" value="UniProtKB-KW"/>
</dbReference>
<dbReference type="GO" id="GO:0051301">
    <property type="term" value="P:cell division"/>
    <property type="evidence" value="ECO:0007669"/>
    <property type="project" value="UniProtKB-KW"/>
</dbReference>
<feature type="binding site" evidence="15">
    <location>
        <begin position="433"/>
        <end position="440"/>
    </location>
    <ligand>
        <name>ATP</name>
        <dbReference type="ChEBI" id="CHEBI:30616"/>
    </ligand>
</feature>
<dbReference type="PANTHER" id="PTHR22683:SF41">
    <property type="entry name" value="DNA TRANSLOCASE FTSK"/>
    <property type="match status" value="1"/>
</dbReference>
<dbReference type="InterPro" id="IPR003593">
    <property type="entry name" value="AAA+_ATPase"/>
</dbReference>
<comment type="similarity">
    <text evidence="2">Belongs to the FtsK/SpoIIIE/SftA family.</text>
</comment>
<keyword evidence="5 17" id="KW-0812">Transmembrane</keyword>
<evidence type="ECO:0000256" key="15">
    <source>
        <dbReference type="PROSITE-ProRule" id="PRU00289"/>
    </source>
</evidence>
<keyword evidence="3" id="KW-1003">Cell membrane</keyword>
<reference evidence="19 20" key="1">
    <citation type="journal article" date="2010" name="Stand. Genomic Sci.">
        <title>Complete genome sequence of Acetohalobium arabaticum type strain (Z-7288).</title>
        <authorList>
            <person name="Sikorski J."/>
            <person name="Lapidus A."/>
            <person name="Chertkov O."/>
            <person name="Lucas S."/>
            <person name="Copeland A."/>
            <person name="Glavina Del Rio T."/>
            <person name="Nolan M."/>
            <person name="Tice H."/>
            <person name="Cheng J.F."/>
            <person name="Han C."/>
            <person name="Brambilla E."/>
            <person name="Pitluck S."/>
            <person name="Liolios K."/>
            <person name="Ivanova N."/>
            <person name="Mavromatis K."/>
            <person name="Mikhailova N."/>
            <person name="Pati A."/>
            <person name="Bruce D."/>
            <person name="Detter C."/>
            <person name="Tapia R."/>
            <person name="Goodwin L."/>
            <person name="Chen A."/>
            <person name="Palaniappan K."/>
            <person name="Land M."/>
            <person name="Hauser L."/>
            <person name="Chang Y.J."/>
            <person name="Jeffries C.D."/>
            <person name="Rohde M."/>
            <person name="Goker M."/>
            <person name="Spring S."/>
            <person name="Woyke T."/>
            <person name="Bristow J."/>
            <person name="Eisen J.A."/>
            <person name="Markowitz V."/>
            <person name="Hugenholtz P."/>
            <person name="Kyrpides N.C."/>
            <person name="Klenk H.P."/>
        </authorList>
    </citation>
    <scope>NUCLEOTIDE SEQUENCE [LARGE SCALE GENOMIC DNA]</scope>
    <source>
        <strain evidence="20">ATCC 49924 / DSM 5501 / Z-7288</strain>
    </source>
</reference>
<feature type="compositionally biased region" description="Basic and acidic residues" evidence="16">
    <location>
        <begin position="213"/>
        <end position="225"/>
    </location>
</feature>
<protein>
    <submittedName>
        <fullName evidence="19">DNA translocase FtsK</fullName>
    </submittedName>
</protein>
<feature type="domain" description="FtsK" evidence="18">
    <location>
        <begin position="416"/>
        <end position="607"/>
    </location>
</feature>
<keyword evidence="20" id="KW-1185">Reference proteome</keyword>
<evidence type="ECO:0000256" key="4">
    <source>
        <dbReference type="ARBA" id="ARBA00022618"/>
    </source>
</evidence>
<feature type="transmembrane region" description="Helical" evidence="17">
    <location>
        <begin position="38"/>
        <end position="56"/>
    </location>
</feature>
<dbReference type="PROSITE" id="PS50901">
    <property type="entry name" value="FTSK"/>
    <property type="match status" value="1"/>
</dbReference>
<dbReference type="PANTHER" id="PTHR22683">
    <property type="entry name" value="SPORULATION PROTEIN RELATED"/>
    <property type="match status" value="1"/>
</dbReference>
<comment type="subcellular location">
    <subcellularLocation>
        <location evidence="1">Cell membrane</location>
        <topology evidence="1">Multi-pass membrane protein</topology>
    </subcellularLocation>
</comment>
<evidence type="ECO:0000313" key="20">
    <source>
        <dbReference type="Proteomes" id="UP000001661"/>
    </source>
</evidence>